<evidence type="ECO:0000313" key="5">
    <source>
        <dbReference type="EMBL" id="JAT32726.1"/>
    </source>
</evidence>
<dbReference type="GO" id="GO:0015629">
    <property type="term" value="C:actin cytoskeleton"/>
    <property type="evidence" value="ECO:0007669"/>
    <property type="project" value="TreeGrafter"/>
</dbReference>
<dbReference type="EMBL" id="GEBQ01015668">
    <property type="protein sequence ID" value="JAT24309.1"/>
    <property type="molecule type" value="Transcribed_RNA"/>
</dbReference>
<sequence length="358" mass="40749">MSFYEFFHKFFEDRAGGNTRPPNYDDGRNGYDQPRPPSWDSDNEDRTGDFDPIFDFKIISDPLEMHRLFEKQINEVFKVFTSPEGFPGIFESGSFGFPNPPAIEENKSPRDHYLKPGINKPHHHGEIVEEDASKRSGWSTSPLQDGHSQPHGFSSFRSVIRKTITLPDGTLETEEIIRNSDGTEERTESHSKPDKSDATFFDVPCVSPDISGFFDFPRMPELKTNTIPKDQFLKPGYEKYNPHEAKVDKDLDKQILQSGIESLPPFTKEPQIVEPNQNFSFKSISRRTVTLPSGVVETEVIVRNPDGTEQRTVTQIQPDNTTTSLGPGGYDMAKMDDSRLIQSFTLRGIKDLMEIFFK</sequence>
<feature type="region of interest" description="Disordered" evidence="1">
    <location>
        <begin position="13"/>
        <end position="46"/>
    </location>
</feature>
<feature type="compositionally biased region" description="Polar residues" evidence="1">
    <location>
        <begin position="136"/>
        <end position="154"/>
    </location>
</feature>
<evidence type="ECO:0000313" key="2">
    <source>
        <dbReference type="EMBL" id="JAT24309.1"/>
    </source>
</evidence>
<dbReference type="GO" id="GO:0016529">
    <property type="term" value="C:sarcoplasmic reticulum"/>
    <property type="evidence" value="ECO:0007669"/>
    <property type="project" value="TreeGrafter"/>
</dbReference>
<organism evidence="5">
    <name type="scientific">Graphocephala atropunctata</name>
    <dbReference type="NCBI Taxonomy" id="36148"/>
    <lineage>
        <taxon>Eukaryota</taxon>
        <taxon>Metazoa</taxon>
        <taxon>Ecdysozoa</taxon>
        <taxon>Arthropoda</taxon>
        <taxon>Hexapoda</taxon>
        <taxon>Insecta</taxon>
        <taxon>Pterygota</taxon>
        <taxon>Neoptera</taxon>
        <taxon>Paraneoptera</taxon>
        <taxon>Hemiptera</taxon>
        <taxon>Auchenorrhyncha</taxon>
        <taxon>Membracoidea</taxon>
        <taxon>Cicadellidae</taxon>
        <taxon>Cicadellinae</taxon>
        <taxon>Cicadellini</taxon>
        <taxon>Graphocephala</taxon>
    </lineage>
</organism>
<dbReference type="GO" id="GO:0030136">
    <property type="term" value="C:clathrin-coated vesicle"/>
    <property type="evidence" value="ECO:0007669"/>
    <property type="project" value="TreeGrafter"/>
</dbReference>
<reference evidence="5" key="1">
    <citation type="submission" date="2015-11" db="EMBL/GenBank/DDBJ databases">
        <title>De novo transcriptome assembly of four potential Pierce s Disease insect vectors from Arizona vineyards.</title>
        <authorList>
            <person name="Tassone E.E."/>
        </authorList>
    </citation>
    <scope>NUCLEOTIDE SEQUENCE</scope>
</reference>
<dbReference type="EMBL" id="GEBQ01009361">
    <property type="protein sequence ID" value="JAT30616.1"/>
    <property type="molecule type" value="Transcribed_RNA"/>
</dbReference>
<feature type="compositionally biased region" description="Basic and acidic residues" evidence="1">
    <location>
        <begin position="175"/>
        <end position="197"/>
    </location>
</feature>
<dbReference type="InterPro" id="IPR017248">
    <property type="entry name" value="HAX-1"/>
</dbReference>
<name>A0A1B6M9W7_9HEMI</name>
<protein>
    <recommendedName>
        <fullName evidence="6">HCLS1-associated protein X-1</fullName>
    </recommendedName>
</protein>
<dbReference type="EMBL" id="GEBQ01009278">
    <property type="protein sequence ID" value="JAT30699.1"/>
    <property type="molecule type" value="Transcribed_RNA"/>
</dbReference>
<gene>
    <name evidence="2" type="ORF">g.45830</name>
    <name evidence="3" type="ORF">g.45832</name>
    <name evidence="5" type="ORF">g.45834</name>
    <name evidence="4" type="ORF">g.45836</name>
</gene>
<evidence type="ECO:0000256" key="1">
    <source>
        <dbReference type="SAM" id="MobiDB-lite"/>
    </source>
</evidence>
<dbReference type="GO" id="GO:0016324">
    <property type="term" value="C:apical plasma membrane"/>
    <property type="evidence" value="ECO:0007669"/>
    <property type="project" value="TreeGrafter"/>
</dbReference>
<dbReference type="PANTHER" id="PTHR14938:SF2">
    <property type="entry name" value="HCLS1-ASSOCIATED PROTEIN X-1"/>
    <property type="match status" value="1"/>
</dbReference>
<evidence type="ECO:0000313" key="4">
    <source>
        <dbReference type="EMBL" id="JAT30699.1"/>
    </source>
</evidence>
<dbReference type="PANTHER" id="PTHR14938">
    <property type="entry name" value="HCLS1-ASSOCIATED PROTEIN X-1"/>
    <property type="match status" value="1"/>
</dbReference>
<accession>A0A1B6M9W7</accession>
<dbReference type="GO" id="GO:0030833">
    <property type="term" value="P:regulation of actin filament polymerization"/>
    <property type="evidence" value="ECO:0007669"/>
    <property type="project" value="TreeGrafter"/>
</dbReference>
<proteinExistence type="predicted"/>
<feature type="region of interest" description="Disordered" evidence="1">
    <location>
        <begin position="130"/>
        <end position="154"/>
    </location>
</feature>
<dbReference type="EMBL" id="GEBQ01007251">
    <property type="protein sequence ID" value="JAT32726.1"/>
    <property type="molecule type" value="Transcribed_RNA"/>
</dbReference>
<evidence type="ECO:0008006" key="6">
    <source>
        <dbReference type="Google" id="ProtNLM"/>
    </source>
</evidence>
<dbReference type="AlphaFoldDB" id="A0A1B6M9W7"/>
<evidence type="ECO:0000313" key="3">
    <source>
        <dbReference type="EMBL" id="JAT30616.1"/>
    </source>
</evidence>
<feature type="region of interest" description="Disordered" evidence="1">
    <location>
        <begin position="171"/>
        <end position="198"/>
    </location>
</feature>
<dbReference type="GO" id="GO:0005739">
    <property type="term" value="C:mitochondrion"/>
    <property type="evidence" value="ECO:0007669"/>
    <property type="project" value="TreeGrafter"/>
</dbReference>
<dbReference type="GO" id="GO:0043066">
    <property type="term" value="P:negative regulation of apoptotic process"/>
    <property type="evidence" value="ECO:0007669"/>
    <property type="project" value="InterPro"/>
</dbReference>